<evidence type="ECO:0000313" key="2">
    <source>
        <dbReference type="Proteomes" id="UP001595921"/>
    </source>
</evidence>
<dbReference type="Pfam" id="PF12900">
    <property type="entry name" value="Pyridox_ox_2"/>
    <property type="match status" value="1"/>
</dbReference>
<reference evidence="1 2" key="1">
    <citation type="journal article" date="2019" name="Int. J. Syst. Evol. Microbiol.">
        <title>The Global Catalogue of Microorganisms (GCM) 10K type strain sequencing project: providing services to taxonomists for standard genome sequencing and annotation.</title>
        <authorList>
            <consortium name="The Broad Institute Genomics Platform"/>
            <consortium name="The Broad Institute Genome Sequencing Center for Infectious Disease"/>
            <person name="Wu L."/>
            <person name="Ma J."/>
        </authorList>
    </citation>
    <scope>NUCLEOTIDE SEQUENCE [LARGE SCALE GENOMIC DNA]</scope>
    <source>
        <strain evidence="1 2">CGMCC 1.12553</strain>
    </source>
</reference>
<sequence>MTEADVDSLSGNRMEETEARAFLKERGTGVLSLAREGEAYGFPVSFGYDEDADRIYFVFVGYGEESRKESFAGETTRASLCVYAADSARDWRSVVVDGAIDAVEDGWEDSRAALEDNAWYPSLFSEADPRRDLSVWGLNVESISGLRGPDAESTSE</sequence>
<dbReference type="EMBL" id="JBHSDS010000006">
    <property type="protein sequence ID" value="MFC4358765.1"/>
    <property type="molecule type" value="Genomic_DNA"/>
</dbReference>
<name>A0ABD5PDM4_9EURY</name>
<proteinExistence type="predicted"/>
<dbReference type="InterPro" id="IPR024747">
    <property type="entry name" value="Pyridox_Oxase-rel"/>
</dbReference>
<protein>
    <submittedName>
        <fullName evidence="1">Pyridoxamine 5'-phosphate oxidase family protein</fullName>
    </submittedName>
</protein>
<dbReference type="SUPFAM" id="SSF50475">
    <property type="entry name" value="FMN-binding split barrel"/>
    <property type="match status" value="1"/>
</dbReference>
<keyword evidence="2" id="KW-1185">Reference proteome</keyword>
<evidence type="ECO:0000313" key="1">
    <source>
        <dbReference type="EMBL" id="MFC4358765.1"/>
    </source>
</evidence>
<dbReference type="RefSeq" id="WP_267623418.1">
    <property type="nucleotide sequence ID" value="NZ_JAODIW010000008.1"/>
</dbReference>
<comment type="caution">
    <text evidence="1">The sequence shown here is derived from an EMBL/GenBank/DDBJ whole genome shotgun (WGS) entry which is preliminary data.</text>
</comment>
<gene>
    <name evidence="1" type="ORF">ACFO0N_12510</name>
</gene>
<dbReference type="Proteomes" id="UP001595921">
    <property type="component" value="Unassembled WGS sequence"/>
</dbReference>
<accession>A0ABD5PDM4</accession>
<dbReference type="InterPro" id="IPR012349">
    <property type="entry name" value="Split_barrel_FMN-bd"/>
</dbReference>
<organism evidence="1 2">
    <name type="scientific">Halobium salinum</name>
    <dbReference type="NCBI Taxonomy" id="1364940"/>
    <lineage>
        <taxon>Archaea</taxon>
        <taxon>Methanobacteriati</taxon>
        <taxon>Methanobacteriota</taxon>
        <taxon>Stenosarchaea group</taxon>
        <taxon>Halobacteria</taxon>
        <taxon>Halobacteriales</taxon>
        <taxon>Haloferacaceae</taxon>
        <taxon>Halobium</taxon>
    </lineage>
</organism>
<dbReference type="Gene3D" id="2.30.110.10">
    <property type="entry name" value="Electron Transport, Fmn-binding Protein, Chain A"/>
    <property type="match status" value="1"/>
</dbReference>
<dbReference type="AlphaFoldDB" id="A0ABD5PDM4"/>